<dbReference type="AlphaFoldDB" id="A0AAD9K7N0"/>
<accession>A0AAD9K7N0</accession>
<dbReference type="EMBL" id="JAODUP010000041">
    <property type="protein sequence ID" value="KAK2166167.1"/>
    <property type="molecule type" value="Genomic_DNA"/>
</dbReference>
<comment type="caution">
    <text evidence="2">The sequence shown here is derived from an EMBL/GenBank/DDBJ whole genome shotgun (WGS) entry which is preliminary data.</text>
</comment>
<evidence type="ECO:0000313" key="2">
    <source>
        <dbReference type="EMBL" id="KAK2166167.1"/>
    </source>
</evidence>
<evidence type="ECO:0000256" key="1">
    <source>
        <dbReference type="SAM" id="MobiDB-lite"/>
    </source>
</evidence>
<gene>
    <name evidence="2" type="ORF">LSH36_41g12008</name>
</gene>
<feature type="compositionally biased region" description="Polar residues" evidence="1">
    <location>
        <begin position="195"/>
        <end position="207"/>
    </location>
</feature>
<name>A0AAD9K7N0_9ANNE</name>
<dbReference type="Proteomes" id="UP001208570">
    <property type="component" value="Unassembled WGS sequence"/>
</dbReference>
<proteinExistence type="predicted"/>
<keyword evidence="3" id="KW-1185">Reference proteome</keyword>
<organism evidence="2 3">
    <name type="scientific">Paralvinella palmiformis</name>
    <dbReference type="NCBI Taxonomy" id="53620"/>
    <lineage>
        <taxon>Eukaryota</taxon>
        <taxon>Metazoa</taxon>
        <taxon>Spiralia</taxon>
        <taxon>Lophotrochozoa</taxon>
        <taxon>Annelida</taxon>
        <taxon>Polychaeta</taxon>
        <taxon>Sedentaria</taxon>
        <taxon>Canalipalpata</taxon>
        <taxon>Terebellida</taxon>
        <taxon>Terebelliformia</taxon>
        <taxon>Alvinellidae</taxon>
        <taxon>Paralvinella</taxon>
    </lineage>
</organism>
<reference evidence="2" key="1">
    <citation type="journal article" date="2023" name="Mol. Biol. Evol.">
        <title>Third-Generation Sequencing Reveals the Adaptive Role of the Epigenome in Three Deep-Sea Polychaetes.</title>
        <authorList>
            <person name="Perez M."/>
            <person name="Aroh O."/>
            <person name="Sun Y."/>
            <person name="Lan Y."/>
            <person name="Juniper S.K."/>
            <person name="Young C.R."/>
            <person name="Angers B."/>
            <person name="Qian P.Y."/>
        </authorList>
    </citation>
    <scope>NUCLEOTIDE SEQUENCE</scope>
    <source>
        <strain evidence="2">P08H-3</strain>
    </source>
</reference>
<feature type="region of interest" description="Disordered" evidence="1">
    <location>
        <begin position="195"/>
        <end position="214"/>
    </location>
</feature>
<evidence type="ECO:0000313" key="3">
    <source>
        <dbReference type="Proteomes" id="UP001208570"/>
    </source>
</evidence>
<sequence length="387" mass="42984">MRGYPSTSAIRVTIQKDDRISQDVSTSGASLQTLDSITSTPSSKSANNNTNTFQTKFLKRESDIRERKTSSPEGVLFTTNLTTRSDYLNSNEISTIGVITGHSSRQFSALVNTGSPSRGGDVTSRFEGFAESDITSRTMDVTGKTSELYNTRDSNTRSISMIYRYLSPKDNLSTVDDNNNSNHIADDILSRTTSYRSASYPDGNTSSGDEEERDVFADETNKFSIFKTMSYNRPKYHPTKDKKQIQSVESQTEVASKHFTLHFTQNDQLLPSNFTDRIDNNVETSIMDRSSGLVNISEPNIVTMSTRQTNRYSDATEIVTTEGATNWFTSLDSKHFTSATSGAKRRHTSEHGLSEIGESSAVNVTINDELDNYNLLTELPSQTPEGR</sequence>
<protein>
    <submittedName>
        <fullName evidence="2">Uncharacterized protein</fullName>
    </submittedName>
</protein>